<keyword evidence="10" id="KW-1185">Reference proteome</keyword>
<name>A0A3B0ADC9_9ACTN</name>
<feature type="domain" description="ABC3 transporter permease C-terminal" evidence="8">
    <location>
        <begin position="307"/>
        <end position="413"/>
    </location>
</feature>
<feature type="transmembrane region" description="Helical" evidence="7">
    <location>
        <begin position="525"/>
        <end position="545"/>
    </location>
</feature>
<feature type="transmembrane region" description="Helical" evidence="7">
    <location>
        <begin position="1027"/>
        <end position="1049"/>
    </location>
</feature>
<keyword evidence="3 7" id="KW-0812">Transmembrane</keyword>
<feature type="transmembrane region" description="Helical" evidence="7">
    <location>
        <begin position="388"/>
        <end position="412"/>
    </location>
</feature>
<dbReference type="OrthoDB" id="5101691at2"/>
<feature type="transmembrane region" description="Helical" evidence="7">
    <location>
        <begin position="345"/>
        <end position="368"/>
    </location>
</feature>
<dbReference type="EMBL" id="RBAN01000001">
    <property type="protein sequence ID" value="RKN57767.1"/>
    <property type="molecule type" value="Genomic_DNA"/>
</dbReference>
<evidence type="ECO:0000256" key="7">
    <source>
        <dbReference type="SAM" id="Phobius"/>
    </source>
</evidence>
<dbReference type="Proteomes" id="UP000279968">
    <property type="component" value="Unassembled WGS sequence"/>
</dbReference>
<dbReference type="GO" id="GO:0005886">
    <property type="term" value="C:plasma membrane"/>
    <property type="evidence" value="ECO:0007669"/>
    <property type="project" value="UniProtKB-SubCell"/>
</dbReference>
<comment type="similarity">
    <text evidence="6">Belongs to the ABC-4 integral membrane protein family.</text>
</comment>
<organism evidence="9 10">
    <name type="scientific">Micromonospora costi</name>
    <dbReference type="NCBI Taxonomy" id="1530042"/>
    <lineage>
        <taxon>Bacteria</taxon>
        <taxon>Bacillati</taxon>
        <taxon>Actinomycetota</taxon>
        <taxon>Actinomycetes</taxon>
        <taxon>Micromonosporales</taxon>
        <taxon>Micromonosporaceae</taxon>
        <taxon>Micromonospora</taxon>
    </lineage>
</organism>
<keyword evidence="5 7" id="KW-0472">Membrane</keyword>
<evidence type="ECO:0000256" key="2">
    <source>
        <dbReference type="ARBA" id="ARBA00022475"/>
    </source>
</evidence>
<dbReference type="InterPro" id="IPR050250">
    <property type="entry name" value="Macrolide_Exporter_MacB"/>
</dbReference>
<evidence type="ECO:0000313" key="9">
    <source>
        <dbReference type="EMBL" id="RKN57767.1"/>
    </source>
</evidence>
<feature type="transmembrane region" description="Helical" evidence="7">
    <location>
        <begin position="433"/>
        <end position="453"/>
    </location>
</feature>
<evidence type="ECO:0000256" key="4">
    <source>
        <dbReference type="ARBA" id="ARBA00022989"/>
    </source>
</evidence>
<accession>A0A3B0ADC9</accession>
<protein>
    <submittedName>
        <fullName evidence="9">ABC transporter permease</fullName>
    </submittedName>
</protein>
<comment type="caution">
    <text evidence="9">The sequence shown here is derived from an EMBL/GenBank/DDBJ whole genome shotgun (WGS) entry which is preliminary data.</text>
</comment>
<evidence type="ECO:0000259" key="8">
    <source>
        <dbReference type="Pfam" id="PF02687"/>
    </source>
</evidence>
<comment type="subcellular location">
    <subcellularLocation>
        <location evidence="1">Cell membrane</location>
        <topology evidence="1">Multi-pass membrane protein</topology>
    </subcellularLocation>
</comment>
<evidence type="ECO:0000256" key="1">
    <source>
        <dbReference type="ARBA" id="ARBA00004651"/>
    </source>
</evidence>
<evidence type="ECO:0000256" key="6">
    <source>
        <dbReference type="ARBA" id="ARBA00038076"/>
    </source>
</evidence>
<reference evidence="9 10" key="1">
    <citation type="journal article" date="2015" name="Int. J. Syst. Evol. Microbiol.">
        <title>Micromonospora costi sp. nov., isolated from a leaf of Costus speciosus.</title>
        <authorList>
            <person name="Thawai C."/>
        </authorList>
    </citation>
    <scope>NUCLEOTIDE SEQUENCE [LARGE SCALE GENOMIC DNA]</scope>
    <source>
        <strain evidence="9 10">CS1-12</strain>
    </source>
</reference>
<feature type="transmembrane region" description="Helical" evidence="7">
    <location>
        <begin position="926"/>
        <end position="949"/>
    </location>
</feature>
<gene>
    <name evidence="9" type="ORF">D7193_03800</name>
</gene>
<sequence>MKLVWRRAREARGLLAAALIAALVAVALVTGLSEYNRRAVDAGQRALVAAASAEERSLLVSGSAGADADEFAIRDRKVRDEFAHGLGDARVAVAAARYGTGRELTGDLGPAVRPGGDPVFANLSTLENLAGHADLVAGAWPVPGARPTQVTLPEKVAAALGLEPGERVPLRDRRTERNEAVVLAGTWRPHDPGAPYWRLAPGVGTGSGDAAATSGTSYGPFVLDPEDFDATFPGSVSASWMVEPDLTTVEPSRVSSVRQAAVDAAADLPAAADLGSSAQTVTRIDHLLDRISRADLVGRSALTTPLLLIVVLGGYALVLVAALLHEDRRAQNALLRARGAARRQLAGLAAREATLVVAPAALLGPLAAAEALRHLRPVGANASVASGASGLLWAAAAAAALGCLVAMVAPTLRGAGTYVADMAARSRPTRGVAVQRASVDLVLVVLAVLAWVQLHQYASPLAGAGGQLGIDPLLVAAPTLGVLAGAVVALRLLPPATRFAERFVDRRPWTATMFGMWQAGRRPHAGPVLLLALAVGGSTLAWSLVATGERSQVDQADHTVGADLRLTERNGVAPLDRAGQLAALPGVDRALPAWRDEVRIGRANLPVTVLSLDTANAAGTVRLNDRLADEPVSRLYQRMVDARSTAAGLDLPAGTKKITGVLRTPVDRAERTFQVAVSLLVTSSNGHAWRMPAATAGSDGRAVRFDVELPDAGVPLRLAGFEADGGDTAGTIYRLRISDLRLVGADGSTEPTNLSDTWVLRVAESDVPRRADTTGTSIAADRSATTLPGGRFAFQPSSRFAVVPEGEQTPVPALMTPRVREELSLQIGDTVDLALSGATLPVKLIDEVEAIPGTAGDGVLLDLPAAVDWLIRDSGTIRPTSEWWVDSVAGGEAAQAAAGLSGITVLDRRQVAEAAAEDPYWRGAHVGLLAAALGSVLLALVGLLVDVWATARRRLPEYTVLHTLGATPRLLARALLAEQTFLAGIGVGVGLLLGAAVGATMAPLVILTPAAGRPVPEAVFTLPWLPIGLTAVGLLLAALAASTFIAVGIRQRVSAAQLRIGGER</sequence>
<dbReference type="RefSeq" id="WP_120777955.1">
    <property type="nucleotide sequence ID" value="NZ_JBHLUP010000009.1"/>
</dbReference>
<dbReference type="AlphaFoldDB" id="A0A3B0ADC9"/>
<dbReference type="PANTHER" id="PTHR30572">
    <property type="entry name" value="MEMBRANE COMPONENT OF TRANSPORTER-RELATED"/>
    <property type="match status" value="1"/>
</dbReference>
<keyword evidence="2" id="KW-1003">Cell membrane</keyword>
<proteinExistence type="inferred from homology"/>
<feature type="domain" description="ABC3 transporter permease C-terminal" evidence="8">
    <location>
        <begin position="931"/>
        <end position="1050"/>
    </location>
</feature>
<dbReference type="PANTHER" id="PTHR30572:SF4">
    <property type="entry name" value="ABC TRANSPORTER PERMEASE YTRF"/>
    <property type="match status" value="1"/>
</dbReference>
<evidence type="ECO:0000256" key="5">
    <source>
        <dbReference type="ARBA" id="ARBA00023136"/>
    </source>
</evidence>
<dbReference type="GO" id="GO:0022857">
    <property type="term" value="F:transmembrane transporter activity"/>
    <property type="evidence" value="ECO:0007669"/>
    <property type="project" value="TreeGrafter"/>
</dbReference>
<keyword evidence="4 7" id="KW-1133">Transmembrane helix</keyword>
<feature type="transmembrane region" description="Helical" evidence="7">
    <location>
        <begin position="306"/>
        <end position="324"/>
    </location>
</feature>
<evidence type="ECO:0000256" key="3">
    <source>
        <dbReference type="ARBA" id="ARBA00022692"/>
    </source>
</evidence>
<feature type="transmembrane region" description="Helical" evidence="7">
    <location>
        <begin position="473"/>
        <end position="493"/>
    </location>
</feature>
<feature type="transmembrane region" description="Helical" evidence="7">
    <location>
        <begin position="981"/>
        <end position="1007"/>
    </location>
</feature>
<dbReference type="Pfam" id="PF02687">
    <property type="entry name" value="FtsX"/>
    <property type="match status" value="2"/>
</dbReference>
<evidence type="ECO:0000313" key="10">
    <source>
        <dbReference type="Proteomes" id="UP000279968"/>
    </source>
</evidence>
<dbReference type="InterPro" id="IPR003838">
    <property type="entry name" value="ABC3_permease_C"/>
</dbReference>